<dbReference type="Proteomes" id="UP000759131">
    <property type="component" value="Unassembled WGS sequence"/>
</dbReference>
<dbReference type="SUPFAM" id="SSF56219">
    <property type="entry name" value="DNase I-like"/>
    <property type="match status" value="1"/>
</dbReference>
<evidence type="ECO:0000259" key="22">
    <source>
        <dbReference type="Pfam" id="PF03372"/>
    </source>
</evidence>
<dbReference type="EMBL" id="CAJPIZ010000002">
    <property type="protein sequence ID" value="CAG2099944.1"/>
    <property type="molecule type" value="Genomic_DNA"/>
</dbReference>
<feature type="domain" description="Endonuclease/exonuclease/phosphatase" evidence="22">
    <location>
        <begin position="236"/>
        <end position="356"/>
    </location>
</feature>
<keyword evidence="14" id="KW-0460">Magnesium</keyword>
<dbReference type="InterPro" id="IPR032675">
    <property type="entry name" value="LRR_dom_sf"/>
</dbReference>
<accession>A0A7R9KAP9</accession>
<keyword evidence="16" id="KW-0805">Transcription regulation</keyword>
<dbReference type="SUPFAM" id="SSF52075">
    <property type="entry name" value="Outer arm dynein light chain 1"/>
    <property type="match status" value="1"/>
</dbReference>
<evidence type="ECO:0000256" key="14">
    <source>
        <dbReference type="ARBA" id="ARBA00022842"/>
    </source>
</evidence>
<evidence type="ECO:0000313" key="23">
    <source>
        <dbReference type="EMBL" id="CAD7619514.1"/>
    </source>
</evidence>
<evidence type="ECO:0000256" key="15">
    <source>
        <dbReference type="ARBA" id="ARBA00022884"/>
    </source>
</evidence>
<dbReference type="OrthoDB" id="1711136at2759"/>
<comment type="catalytic activity">
    <reaction evidence="1">
        <text>Exonucleolytic cleavage of poly(A) to 5'-AMP.</text>
        <dbReference type="EC" id="3.1.13.4"/>
    </reaction>
</comment>
<dbReference type="PANTHER" id="PTHR12121">
    <property type="entry name" value="CARBON CATABOLITE REPRESSOR PROTEIN 4"/>
    <property type="match status" value="1"/>
</dbReference>
<evidence type="ECO:0000256" key="12">
    <source>
        <dbReference type="ARBA" id="ARBA00022801"/>
    </source>
</evidence>
<keyword evidence="10" id="KW-0479">Metal-binding</keyword>
<dbReference type="SMART" id="SM00369">
    <property type="entry name" value="LRR_TYP"/>
    <property type="match status" value="3"/>
</dbReference>
<keyword evidence="15" id="KW-0694">RNA-binding</keyword>
<gene>
    <name evidence="23" type="ORF">OSB1V03_LOCUS15</name>
</gene>
<dbReference type="Pfam" id="PF13855">
    <property type="entry name" value="LRR_8"/>
    <property type="match status" value="1"/>
</dbReference>
<dbReference type="AlphaFoldDB" id="A0A7R9KAP9"/>
<dbReference type="InterPro" id="IPR050410">
    <property type="entry name" value="CCR4/nocturin_mRNA_transcr"/>
</dbReference>
<dbReference type="GO" id="GO:0005737">
    <property type="term" value="C:cytoplasm"/>
    <property type="evidence" value="ECO:0007669"/>
    <property type="project" value="UniProtKB-SubCell"/>
</dbReference>
<evidence type="ECO:0000256" key="10">
    <source>
        <dbReference type="ARBA" id="ARBA00022723"/>
    </source>
</evidence>
<dbReference type="GO" id="GO:0003723">
    <property type="term" value="F:RNA binding"/>
    <property type="evidence" value="ECO:0007669"/>
    <property type="project" value="UniProtKB-KW"/>
</dbReference>
<keyword evidence="17" id="KW-0804">Transcription</keyword>
<dbReference type="Gene3D" id="3.60.10.10">
    <property type="entry name" value="Endonuclease/exonuclease/phosphatase"/>
    <property type="match status" value="2"/>
</dbReference>
<comment type="subcellular location">
    <subcellularLocation>
        <location evidence="4">Cytoplasm</location>
    </subcellularLocation>
    <subcellularLocation>
        <location evidence="3">Nucleus</location>
    </subcellularLocation>
</comment>
<evidence type="ECO:0000256" key="17">
    <source>
        <dbReference type="ARBA" id="ARBA00023163"/>
    </source>
</evidence>
<dbReference type="GO" id="GO:0046872">
    <property type="term" value="F:metal ion binding"/>
    <property type="evidence" value="ECO:0007669"/>
    <property type="project" value="UniProtKB-KW"/>
</dbReference>
<evidence type="ECO:0000256" key="3">
    <source>
        <dbReference type="ARBA" id="ARBA00004123"/>
    </source>
</evidence>
<keyword evidence="24" id="KW-1185">Reference proteome</keyword>
<evidence type="ECO:0000256" key="19">
    <source>
        <dbReference type="ARBA" id="ARBA00030493"/>
    </source>
</evidence>
<dbReference type="PANTHER" id="PTHR12121:SF100">
    <property type="entry name" value="POLY(A)-SPECIFIC RIBONUCLEASE"/>
    <property type="match status" value="1"/>
</dbReference>
<keyword evidence="8" id="KW-0433">Leucine-rich repeat</keyword>
<name>A0A7R9KAP9_9ACAR</name>
<evidence type="ECO:0000256" key="18">
    <source>
        <dbReference type="ARBA" id="ARBA00023242"/>
    </source>
</evidence>
<organism evidence="23">
    <name type="scientific">Medioppia subpectinata</name>
    <dbReference type="NCBI Taxonomy" id="1979941"/>
    <lineage>
        <taxon>Eukaryota</taxon>
        <taxon>Metazoa</taxon>
        <taxon>Ecdysozoa</taxon>
        <taxon>Arthropoda</taxon>
        <taxon>Chelicerata</taxon>
        <taxon>Arachnida</taxon>
        <taxon>Acari</taxon>
        <taxon>Acariformes</taxon>
        <taxon>Sarcoptiformes</taxon>
        <taxon>Oribatida</taxon>
        <taxon>Brachypylina</taxon>
        <taxon>Oppioidea</taxon>
        <taxon>Oppiidae</taxon>
        <taxon>Medioppia</taxon>
    </lineage>
</organism>
<dbReference type="InterPro" id="IPR003591">
    <property type="entry name" value="Leu-rich_rpt_typical-subtyp"/>
</dbReference>
<reference evidence="23" key="1">
    <citation type="submission" date="2020-11" db="EMBL/GenBank/DDBJ databases">
        <authorList>
            <person name="Tran Van P."/>
        </authorList>
    </citation>
    <scope>NUCLEOTIDE SEQUENCE</scope>
</reference>
<dbReference type="InterPro" id="IPR001611">
    <property type="entry name" value="Leu-rich_rpt"/>
</dbReference>
<keyword evidence="12" id="KW-0378">Hydrolase</keyword>
<sequence length="378" mass="44002">MSFQGLKFISNSLFLINNLKELLLHNNDLRSIPEGICRFKTLEKLNFSYNKIKHIPPELGRLVNLKELYLNDNFISEIPWEMGSLYNLEIFNLSNNPLVPPFNSLSKDRSVIRFCREHNINYLPPCDRSWLEVVYRPENSFETISVGTYNILCNFFASKLTYAPAWIINPDYRKDILIQNIISYNLDILYGKKDNVVLVTVLEKGLGHTIIVANTHLFWDPQYTDIKLFQSILLLEELEKIRIKHKNASILLMGDFNSLPDSSVYKLMVERKIGGLDFDKYDYAPFNDGFRHSMKFLDAYENQDLAFTNFTPHFRGVLDYIFHTEGLVRSSVISSVEEEYMERTVGLPNIHFPSDHILIGAQFQIKGIPKRMYNSMSK</sequence>
<evidence type="ECO:0000256" key="21">
    <source>
        <dbReference type="ARBA" id="ARBA00033317"/>
    </source>
</evidence>
<dbReference type="Pfam" id="PF03372">
    <property type="entry name" value="Exo_endo_phos"/>
    <property type="match status" value="1"/>
</dbReference>
<evidence type="ECO:0000256" key="20">
    <source>
        <dbReference type="ARBA" id="ARBA00031469"/>
    </source>
</evidence>
<dbReference type="GO" id="GO:0005634">
    <property type="term" value="C:nucleus"/>
    <property type="evidence" value="ECO:0007669"/>
    <property type="project" value="UniProtKB-SubCell"/>
</dbReference>
<evidence type="ECO:0000313" key="24">
    <source>
        <dbReference type="Proteomes" id="UP000759131"/>
    </source>
</evidence>
<dbReference type="InterPro" id="IPR036691">
    <property type="entry name" value="Endo/exonu/phosph_ase_sf"/>
</dbReference>
<evidence type="ECO:0000256" key="2">
    <source>
        <dbReference type="ARBA" id="ARBA00001946"/>
    </source>
</evidence>
<dbReference type="EC" id="3.1.13.4" evidence="6"/>
<keyword evidence="11" id="KW-0677">Repeat</keyword>
<evidence type="ECO:0000256" key="4">
    <source>
        <dbReference type="ARBA" id="ARBA00004496"/>
    </source>
</evidence>
<evidence type="ECO:0000256" key="16">
    <source>
        <dbReference type="ARBA" id="ARBA00023015"/>
    </source>
</evidence>
<evidence type="ECO:0000256" key="6">
    <source>
        <dbReference type="ARBA" id="ARBA00012161"/>
    </source>
</evidence>
<proteinExistence type="inferred from homology"/>
<feature type="non-terminal residue" evidence="23">
    <location>
        <position position="1"/>
    </location>
</feature>
<dbReference type="InterPro" id="IPR005135">
    <property type="entry name" value="Endo/exonuclease/phosphatase"/>
</dbReference>
<comment type="cofactor">
    <cofactor evidence="2">
        <name>Mg(2+)</name>
        <dbReference type="ChEBI" id="CHEBI:18420"/>
    </cofactor>
</comment>
<evidence type="ECO:0000256" key="13">
    <source>
        <dbReference type="ARBA" id="ARBA00022839"/>
    </source>
</evidence>
<comment type="similarity">
    <text evidence="5">Belongs to the CCR4/nocturin family.</text>
</comment>
<evidence type="ECO:0000256" key="11">
    <source>
        <dbReference type="ARBA" id="ARBA00022737"/>
    </source>
</evidence>
<protein>
    <recommendedName>
        <fullName evidence="6">poly(A)-specific ribonuclease</fullName>
        <ecNumber evidence="6">3.1.13.4</ecNumber>
    </recommendedName>
    <alternativeName>
        <fullName evidence="19">Carbon catabolite repressor protein 4</fullName>
    </alternativeName>
    <alternativeName>
        <fullName evidence="20">Cytoplasmic deadenylase</fullName>
    </alternativeName>
    <alternativeName>
        <fullName evidence="21">Glucose-repressible alcohol dehydrogenase transcriptional effector</fullName>
    </alternativeName>
</protein>
<keyword evidence="13" id="KW-0269">Exonuclease</keyword>
<evidence type="ECO:0000256" key="8">
    <source>
        <dbReference type="ARBA" id="ARBA00022614"/>
    </source>
</evidence>
<evidence type="ECO:0000256" key="9">
    <source>
        <dbReference type="ARBA" id="ARBA00022722"/>
    </source>
</evidence>
<keyword evidence="7" id="KW-0963">Cytoplasm</keyword>
<dbReference type="GO" id="GO:0004535">
    <property type="term" value="F:poly(A)-specific ribonuclease activity"/>
    <property type="evidence" value="ECO:0007669"/>
    <property type="project" value="UniProtKB-EC"/>
</dbReference>
<evidence type="ECO:0000256" key="1">
    <source>
        <dbReference type="ARBA" id="ARBA00001663"/>
    </source>
</evidence>
<dbReference type="Gene3D" id="3.80.10.10">
    <property type="entry name" value="Ribonuclease Inhibitor"/>
    <property type="match status" value="1"/>
</dbReference>
<keyword evidence="18" id="KW-0539">Nucleus</keyword>
<dbReference type="PROSITE" id="PS51450">
    <property type="entry name" value="LRR"/>
    <property type="match status" value="3"/>
</dbReference>
<evidence type="ECO:0000256" key="5">
    <source>
        <dbReference type="ARBA" id="ARBA00010774"/>
    </source>
</evidence>
<keyword evidence="9" id="KW-0540">Nuclease</keyword>
<evidence type="ECO:0000256" key="7">
    <source>
        <dbReference type="ARBA" id="ARBA00022490"/>
    </source>
</evidence>
<dbReference type="EMBL" id="OC854577">
    <property type="protein sequence ID" value="CAD7619514.1"/>
    <property type="molecule type" value="Genomic_DNA"/>
</dbReference>